<dbReference type="KEGG" id="dov:DSCO28_73640"/>
<geneLocation type="plasmid" evidence="2">
    <name>do28_1 dna</name>
</geneLocation>
<dbReference type="AlphaFoldDB" id="A0A5K8A305"/>
<accession>A0A5K8A305</accession>
<evidence type="ECO:0000313" key="1">
    <source>
        <dbReference type="EMBL" id="BBO86798.1"/>
    </source>
</evidence>
<dbReference type="Proteomes" id="UP000425960">
    <property type="component" value="Plasmid Do28_1"/>
</dbReference>
<keyword evidence="1" id="KW-0614">Plasmid</keyword>
<evidence type="ECO:0000313" key="2">
    <source>
        <dbReference type="Proteomes" id="UP000425960"/>
    </source>
</evidence>
<dbReference type="RefSeq" id="WP_155326370.1">
    <property type="nucleotide sequence ID" value="NZ_AP021877.1"/>
</dbReference>
<dbReference type="EMBL" id="AP021877">
    <property type="protein sequence ID" value="BBO86798.1"/>
    <property type="molecule type" value="Genomic_DNA"/>
</dbReference>
<name>A0A5K8A305_9BACT</name>
<gene>
    <name evidence="1" type="ORF">DSCO28_73640</name>
</gene>
<organism evidence="1 2">
    <name type="scientific">Desulfosarcina ovata subsp. sediminis</name>
    <dbReference type="NCBI Taxonomy" id="885957"/>
    <lineage>
        <taxon>Bacteria</taxon>
        <taxon>Pseudomonadati</taxon>
        <taxon>Thermodesulfobacteriota</taxon>
        <taxon>Desulfobacteria</taxon>
        <taxon>Desulfobacterales</taxon>
        <taxon>Desulfosarcinaceae</taxon>
        <taxon>Desulfosarcina</taxon>
    </lineage>
</organism>
<protein>
    <submittedName>
        <fullName evidence="1">Uncharacterized protein</fullName>
    </submittedName>
</protein>
<proteinExistence type="predicted"/>
<reference evidence="1 2" key="1">
    <citation type="submission" date="2019-11" db="EMBL/GenBank/DDBJ databases">
        <title>Comparative genomics of hydrocarbon-degrading Desulfosarcina strains.</title>
        <authorList>
            <person name="Watanabe M."/>
            <person name="Kojima H."/>
            <person name="Fukui M."/>
        </authorList>
    </citation>
    <scope>NUCLEOTIDE SEQUENCE [LARGE SCALE GENOMIC DNA]</scope>
    <source>
        <strain evidence="1 2">28bB2T</strain>
        <plasmid evidence="2">do28_1 dna</plasmid>
    </source>
</reference>
<sequence>MAKKKLVEHNALVQAIEMGSPKSELMVKFGYKSTSALKTAYLNALIALNKVPSINTRRIRKKKKVDNVVRIKRPWEPDYTEKPGRAFGL</sequence>